<gene>
    <name evidence="1" type="ORF">LC_TR6503_c0_g1_i1_g.21943</name>
</gene>
<dbReference type="AlphaFoldDB" id="A0A1J3FA64"/>
<accession>A0A1J3FA64</accession>
<evidence type="ECO:0000313" key="1">
    <source>
        <dbReference type="EMBL" id="JAU39408.1"/>
    </source>
</evidence>
<protein>
    <submittedName>
        <fullName evidence="1">Oxysterol-binding protein-related protein 3A</fullName>
    </submittedName>
</protein>
<proteinExistence type="predicted"/>
<organism evidence="1">
    <name type="scientific">Noccaea caerulescens</name>
    <name type="common">Alpine penny-cress</name>
    <name type="synonym">Thlaspi caerulescens</name>
    <dbReference type="NCBI Taxonomy" id="107243"/>
    <lineage>
        <taxon>Eukaryota</taxon>
        <taxon>Viridiplantae</taxon>
        <taxon>Streptophyta</taxon>
        <taxon>Embryophyta</taxon>
        <taxon>Tracheophyta</taxon>
        <taxon>Spermatophyta</taxon>
        <taxon>Magnoliopsida</taxon>
        <taxon>eudicotyledons</taxon>
        <taxon>Gunneridae</taxon>
        <taxon>Pentapetalae</taxon>
        <taxon>rosids</taxon>
        <taxon>malvids</taxon>
        <taxon>Brassicales</taxon>
        <taxon>Brassicaceae</taxon>
        <taxon>Coluteocarpeae</taxon>
        <taxon>Noccaea</taxon>
    </lineage>
</organism>
<dbReference type="EMBL" id="GEVK01013424">
    <property type="protein sequence ID" value="JAU39408.1"/>
    <property type="molecule type" value="Transcribed_RNA"/>
</dbReference>
<name>A0A1J3FA64_NOCCA</name>
<dbReference type="SUPFAM" id="SSF144000">
    <property type="entry name" value="Oxysterol-binding protein-like"/>
    <property type="match status" value="1"/>
</dbReference>
<dbReference type="Gene3D" id="3.30.70.3490">
    <property type="match status" value="1"/>
</dbReference>
<sequence>MIMTNMTTGDKVVLYFQPCGWFGYALEIGDMAKSGNEKSRLFIVFWASSGKTNTTSVSFCLFLSLEQRQRAEKRNRQEKGQRFAPKWFDETEEVTPTPWGDLQVYQFNGKYSVHRAAADNSEDNTTDVKLTQFNPWQFQHLSA</sequence>
<dbReference type="InterPro" id="IPR037239">
    <property type="entry name" value="OSBP_sf"/>
</dbReference>
<reference evidence="1" key="1">
    <citation type="submission" date="2016-07" db="EMBL/GenBank/DDBJ databases">
        <title>De novo transcriptome assembly of four accessions of the metal hyperaccumulator plant Noccaea caerulescens.</title>
        <authorList>
            <person name="Blande D."/>
            <person name="Halimaa P."/>
            <person name="Tervahauta A.I."/>
            <person name="Aarts M.G."/>
            <person name="Karenlampi S.O."/>
        </authorList>
    </citation>
    <scope>NUCLEOTIDE SEQUENCE</scope>
</reference>